<dbReference type="Ensembl" id="ENSGACT00000016559.1">
    <property type="protein sequence ID" value="ENSGACP00000016526.1"/>
    <property type="gene ID" value="ENSGACG00000012504.1"/>
</dbReference>
<accession>G3PG02</accession>
<evidence type="ECO:0000256" key="1">
    <source>
        <dbReference type="ARBA" id="ARBA00004514"/>
    </source>
</evidence>
<evidence type="ECO:0000256" key="2">
    <source>
        <dbReference type="ARBA" id="ARBA00022490"/>
    </source>
</evidence>
<proteinExistence type="predicted"/>
<feature type="compositionally biased region" description="Basic and acidic residues" evidence="3">
    <location>
        <begin position="40"/>
        <end position="62"/>
    </location>
</feature>
<organism evidence="5">
    <name type="scientific">Gasterosteus aculeatus</name>
    <name type="common">Three-spined stickleback</name>
    <dbReference type="NCBI Taxonomy" id="69293"/>
    <lineage>
        <taxon>Eukaryota</taxon>
        <taxon>Metazoa</taxon>
        <taxon>Chordata</taxon>
        <taxon>Craniata</taxon>
        <taxon>Vertebrata</taxon>
        <taxon>Euteleostomi</taxon>
        <taxon>Actinopterygii</taxon>
        <taxon>Neopterygii</taxon>
        <taxon>Teleostei</taxon>
        <taxon>Neoteleostei</taxon>
        <taxon>Acanthomorphata</taxon>
        <taxon>Eupercaria</taxon>
        <taxon>Perciformes</taxon>
        <taxon>Cottioidei</taxon>
        <taxon>Gasterosteales</taxon>
        <taxon>Gasterosteidae</taxon>
        <taxon>Gasterosteus</taxon>
    </lineage>
</organism>
<evidence type="ECO:0000259" key="4">
    <source>
        <dbReference type="PROSITE" id="PS51830"/>
    </source>
</evidence>
<dbReference type="InParanoid" id="G3PG02"/>
<dbReference type="AlphaFoldDB" id="G3PG02"/>
<protein>
    <recommendedName>
        <fullName evidence="4">FIIND domain-containing protein</fullName>
    </recommendedName>
</protein>
<feature type="compositionally biased region" description="Low complexity" evidence="3">
    <location>
        <begin position="67"/>
        <end position="84"/>
    </location>
</feature>
<dbReference type="Pfam" id="PF13553">
    <property type="entry name" value="FIIND"/>
    <property type="match status" value="1"/>
</dbReference>
<dbReference type="STRING" id="69293.ENSGACP00000016526"/>
<feature type="region of interest" description="Disordered" evidence="3">
    <location>
        <begin position="161"/>
        <end position="183"/>
    </location>
</feature>
<comment type="subcellular location">
    <subcellularLocation>
        <location evidence="1">Cytoplasm</location>
        <location evidence="1">Cytosol</location>
    </subcellularLocation>
</comment>
<reference evidence="5" key="2">
    <citation type="submission" date="2024-04" db="UniProtKB">
        <authorList>
            <consortium name="Ensembl"/>
        </authorList>
    </citation>
    <scope>IDENTIFICATION</scope>
</reference>
<dbReference type="InterPro" id="IPR025307">
    <property type="entry name" value="FIIND_dom"/>
</dbReference>
<sequence>MAFSKERAQRMTTRASAGWPGPLLHGQVTTKVKSPLRLPTLREPRKGTAEDQSSGREKRTQRDSATSYDFSYESYPSSSVSPLSPVTSVEVRAPFQDPSSPNMFVKSSFELTPDITTDKHNETFRLRCYDAFESSPTEHEREPGGDADVLTETAASFAAASHSVTGASPAAGQQEFTPDITTDEDDETFRLRCSGPGLYLCSVTGLVFHMGGE</sequence>
<reference evidence="5" key="1">
    <citation type="submission" date="2006-01" db="EMBL/GenBank/DDBJ databases">
        <authorList>
            <person name="Lindblad-Toh K."/>
            <person name="Mauceli E."/>
            <person name="Grabherr M."/>
            <person name="Chang J.L."/>
            <person name="Lander E.S."/>
        </authorList>
    </citation>
    <scope>NUCLEOTIDE SEQUENCE [LARGE SCALE GENOMIC DNA]</scope>
</reference>
<dbReference type="PROSITE" id="PS51830">
    <property type="entry name" value="FIIND"/>
    <property type="match status" value="1"/>
</dbReference>
<evidence type="ECO:0000256" key="3">
    <source>
        <dbReference type="SAM" id="MobiDB-lite"/>
    </source>
</evidence>
<keyword evidence="2" id="KW-0963">Cytoplasm</keyword>
<dbReference type="GO" id="GO:0005829">
    <property type="term" value="C:cytosol"/>
    <property type="evidence" value="ECO:0007669"/>
    <property type="project" value="UniProtKB-SubCell"/>
</dbReference>
<evidence type="ECO:0000313" key="5">
    <source>
        <dbReference type="Ensembl" id="ENSGACP00000016526.1"/>
    </source>
</evidence>
<feature type="region of interest" description="Disordered" evidence="3">
    <location>
        <begin position="1"/>
        <end position="84"/>
    </location>
</feature>
<name>G3PG02_GASAC</name>
<feature type="domain" description="FIIND" evidence="4">
    <location>
        <begin position="170"/>
        <end position="213"/>
    </location>
</feature>
<dbReference type="Bgee" id="ENSGACG00000012504">
    <property type="expression patterns" value="Expressed in pharyngeal gill"/>
</dbReference>